<comment type="caution">
    <text evidence="14">The sequence shown here is derived from an EMBL/GenBank/DDBJ whole genome shotgun (WGS) entry which is preliminary data.</text>
</comment>
<evidence type="ECO:0000256" key="4">
    <source>
        <dbReference type="ARBA" id="ARBA00022449"/>
    </source>
</evidence>
<organism evidence="14 15">
    <name type="scientific">Balaenoptera physalus</name>
    <name type="common">Fin whale</name>
    <name type="synonym">Balaena physalus</name>
    <dbReference type="NCBI Taxonomy" id="9770"/>
    <lineage>
        <taxon>Eukaryota</taxon>
        <taxon>Metazoa</taxon>
        <taxon>Chordata</taxon>
        <taxon>Craniata</taxon>
        <taxon>Vertebrata</taxon>
        <taxon>Euteleostomi</taxon>
        <taxon>Mammalia</taxon>
        <taxon>Eutheria</taxon>
        <taxon>Laurasiatheria</taxon>
        <taxon>Artiodactyla</taxon>
        <taxon>Whippomorpha</taxon>
        <taxon>Cetacea</taxon>
        <taxon>Mysticeti</taxon>
        <taxon>Balaenopteridae</taxon>
        <taxon>Balaenoptera</taxon>
    </lineage>
</organism>
<dbReference type="InterPro" id="IPR005821">
    <property type="entry name" value="Ion_trans_dom"/>
</dbReference>
<evidence type="ECO:0000313" key="14">
    <source>
        <dbReference type="EMBL" id="KAB0397822.1"/>
    </source>
</evidence>
<dbReference type="GO" id="GO:0005886">
    <property type="term" value="C:plasma membrane"/>
    <property type="evidence" value="ECO:0007669"/>
    <property type="project" value="TreeGrafter"/>
</dbReference>
<dbReference type="Gene3D" id="1.20.120.350">
    <property type="entry name" value="Voltage-gated potassium channels. Chain C"/>
    <property type="match status" value="1"/>
</dbReference>
<evidence type="ECO:0000313" key="15">
    <source>
        <dbReference type="Proteomes" id="UP000437017"/>
    </source>
</evidence>
<dbReference type="GO" id="GO:0098719">
    <property type="term" value="P:sodium ion import across plasma membrane"/>
    <property type="evidence" value="ECO:0007669"/>
    <property type="project" value="TreeGrafter"/>
</dbReference>
<sequence length="951" mass="109935">ILLITIPGFLINYTLILWYLASVNKLTLKTTTWLLFSAILVSSDPMLTSSAIKDLGLSRGLVNLINGESLMTSIVSLIVFTSIMDINFGLQKKINYSLAYSIMDKIWSYCIASLLFGILTSKLVQLWMSTVLGDDVNHISLSISILYLIFYICKFWNCLSFVAFLMVFTFIGLLIPAHTYLYISFSDIYYSLNICLTLIVFRLLVFLLLSPLLSRLGHGFSWRWAFIMVWSEMKGTPNINMALLLAYSEYSLGSEREKSQILFHGVSVSLVSLIVNRFILPMAVTKLGLRDVTSTKYKSLYYTFQHFQELTVSAASALKFDKDLANADWNMVEKAIILQNPYELGQEETTEHQKVKCLHCNKEIDETLNIEAMELAKRRLLSAQIASYQRQYRNETLSQSAVQVLVGAAGSFGEKGEKVLLNWVYNTKKEKGIPSRHCFLRVCHKIVFTDEFEYVGYLVILMNMFPIIISWISVLNDIYELELTYANYSFLAFYIVEALLKIAAMKKEYFLHAWNLFELTITLIGIVDVMLIETNSINYYTFDLTQTMVFIKVVRFLRILRILKLVTPKLLQILDKRMSHQLSFKYAILKGYIQGEADIMTIIDKIASSKQVKQMLLRRVTKNTGHAMKELGYLEYDHPEIAVTMKTKEEINVMLSLAREIVKVFRLKGILHKTEGFEINKLITARKREILDLQPMYKPLTVDEALYHIPWLDKDQDHISFIQERSRIVTFDCGNDIFEEDDEPQGIYVIISGMVKAYFIPKHHLYEAFEQFCPHIEYKMWLKLGLSITAKKIREHLSYEDWNYKMQLKLCNIYVKDIPKNTKTDIYDETVIYVILIHGAVEDCQLRKAYKAPFLIPITCHQIQGTEDFTKVTIVQTAIDSNKFRWNTRKYIASRKPAHPAASVFFEAAESRTNEEHPQEETSTQNQQPTESIVKTTEDKNIHEDAYNKPK</sequence>
<name>A0A643CCH6_BALPH</name>
<feature type="transmembrane region" description="Helical" evidence="12">
    <location>
        <begin position="454"/>
        <end position="473"/>
    </location>
</feature>
<keyword evidence="6 12" id="KW-1133">Transmembrane helix</keyword>
<feature type="transmembrane region" description="Helical" evidence="12">
    <location>
        <begin position="189"/>
        <end position="213"/>
    </location>
</feature>
<feature type="transmembrane region" description="Helical" evidence="12">
    <location>
        <begin position="33"/>
        <end position="52"/>
    </location>
</feature>
<dbReference type="Pfam" id="PF00520">
    <property type="entry name" value="Ion_trans"/>
    <property type="match status" value="1"/>
</dbReference>
<evidence type="ECO:0000256" key="12">
    <source>
        <dbReference type="SAM" id="Phobius"/>
    </source>
</evidence>
<dbReference type="GO" id="GO:0005216">
    <property type="term" value="F:monoatomic ion channel activity"/>
    <property type="evidence" value="ECO:0007669"/>
    <property type="project" value="InterPro"/>
</dbReference>
<keyword evidence="3" id="KW-0813">Transport</keyword>
<evidence type="ECO:0000256" key="2">
    <source>
        <dbReference type="ARBA" id="ARBA00007367"/>
    </source>
</evidence>
<feature type="transmembrane region" description="Helical" evidence="12">
    <location>
        <begin position="64"/>
        <end position="86"/>
    </location>
</feature>
<gene>
    <name evidence="14" type="ORF">E2I00_009447</name>
</gene>
<feature type="domain" description="Ion transport" evidence="13">
    <location>
        <begin position="453"/>
        <end position="566"/>
    </location>
</feature>
<dbReference type="SUPFAM" id="SSF81324">
    <property type="entry name" value="Voltage-gated potassium channels"/>
    <property type="match status" value="1"/>
</dbReference>
<feature type="transmembrane region" description="Helical" evidence="12">
    <location>
        <begin position="485"/>
        <end position="504"/>
    </location>
</feature>
<dbReference type="AlphaFoldDB" id="A0A643CCH6"/>
<feature type="region of interest" description="Disordered" evidence="11">
    <location>
        <begin position="907"/>
        <end position="951"/>
    </location>
</feature>
<dbReference type="GO" id="GO:0015386">
    <property type="term" value="F:potassium:proton antiporter activity"/>
    <property type="evidence" value="ECO:0007669"/>
    <property type="project" value="TreeGrafter"/>
</dbReference>
<evidence type="ECO:0000259" key="13">
    <source>
        <dbReference type="Pfam" id="PF00520"/>
    </source>
</evidence>
<dbReference type="GO" id="GO:0051453">
    <property type="term" value="P:regulation of intracellular pH"/>
    <property type="evidence" value="ECO:0007669"/>
    <property type="project" value="TreeGrafter"/>
</dbReference>
<comment type="similarity">
    <text evidence="2">Belongs to the monovalent cation:proton antiporter 1 (CPA1) transporter (TC 2.A.36) family.</text>
</comment>
<feature type="transmembrane region" description="Helical" evidence="12">
    <location>
        <begin position="6"/>
        <end position="21"/>
    </location>
</feature>
<evidence type="ECO:0000256" key="3">
    <source>
        <dbReference type="ARBA" id="ARBA00022448"/>
    </source>
</evidence>
<dbReference type="InterPro" id="IPR014710">
    <property type="entry name" value="RmlC-like_jellyroll"/>
</dbReference>
<protein>
    <recommendedName>
        <fullName evidence="13">Ion transport domain-containing protein</fullName>
    </recommendedName>
</protein>
<evidence type="ECO:0000256" key="10">
    <source>
        <dbReference type="ARBA" id="ARBA00023201"/>
    </source>
</evidence>
<keyword evidence="5 12" id="KW-0812">Transmembrane</keyword>
<dbReference type="OrthoDB" id="441412at2759"/>
<dbReference type="InterPro" id="IPR018422">
    <property type="entry name" value="Cation/H_exchanger_CPA1"/>
</dbReference>
<dbReference type="InterPro" id="IPR018490">
    <property type="entry name" value="cNMP-bd_dom_sf"/>
</dbReference>
<feature type="transmembrane region" description="Helical" evidence="12">
    <location>
        <begin position="106"/>
        <end position="124"/>
    </location>
</feature>
<evidence type="ECO:0000256" key="6">
    <source>
        <dbReference type="ARBA" id="ARBA00022989"/>
    </source>
</evidence>
<dbReference type="GO" id="GO:0015385">
    <property type="term" value="F:sodium:proton antiporter activity"/>
    <property type="evidence" value="ECO:0007669"/>
    <property type="project" value="InterPro"/>
</dbReference>
<dbReference type="PANTHER" id="PTHR10110">
    <property type="entry name" value="SODIUM/HYDROGEN EXCHANGER"/>
    <property type="match status" value="1"/>
</dbReference>
<feature type="compositionally biased region" description="Basic and acidic residues" evidence="11">
    <location>
        <begin position="936"/>
        <end position="951"/>
    </location>
</feature>
<feature type="compositionally biased region" description="Basic and acidic residues" evidence="11">
    <location>
        <begin position="909"/>
        <end position="920"/>
    </location>
</feature>
<evidence type="ECO:0000256" key="9">
    <source>
        <dbReference type="ARBA" id="ARBA00023136"/>
    </source>
</evidence>
<feature type="transmembrane region" description="Helical" evidence="12">
    <location>
        <begin position="160"/>
        <end position="183"/>
    </location>
</feature>
<evidence type="ECO:0000256" key="7">
    <source>
        <dbReference type="ARBA" id="ARBA00023053"/>
    </source>
</evidence>
<feature type="transmembrane region" description="Helical" evidence="12">
    <location>
        <begin position="511"/>
        <end position="531"/>
    </location>
</feature>
<proteinExistence type="inferred from homology"/>
<comment type="subcellular location">
    <subcellularLocation>
        <location evidence="1">Membrane</location>
        <topology evidence="1">Multi-pass membrane protein</topology>
    </subcellularLocation>
</comment>
<accession>A0A643CCH6</accession>
<evidence type="ECO:0000256" key="8">
    <source>
        <dbReference type="ARBA" id="ARBA00023065"/>
    </source>
</evidence>
<dbReference type="EMBL" id="SGJD01001876">
    <property type="protein sequence ID" value="KAB0397822.1"/>
    <property type="molecule type" value="Genomic_DNA"/>
</dbReference>
<keyword evidence="7" id="KW-0915">Sodium</keyword>
<keyword evidence="9 12" id="KW-0472">Membrane</keyword>
<feature type="transmembrane region" description="Helical" evidence="12">
    <location>
        <begin position="259"/>
        <end position="280"/>
    </location>
</feature>
<keyword evidence="10" id="KW-0739">Sodium transport</keyword>
<evidence type="ECO:0000256" key="11">
    <source>
        <dbReference type="SAM" id="MobiDB-lite"/>
    </source>
</evidence>
<evidence type="ECO:0000256" key="1">
    <source>
        <dbReference type="ARBA" id="ARBA00004141"/>
    </source>
</evidence>
<keyword evidence="8" id="KW-0406">Ion transport</keyword>
<feature type="non-terminal residue" evidence="14">
    <location>
        <position position="1"/>
    </location>
</feature>
<dbReference type="PANTHER" id="PTHR10110:SF87">
    <property type="entry name" value="SODIUM_HYDROGEN EXCHANGER 10"/>
    <property type="match status" value="1"/>
</dbReference>
<dbReference type="SUPFAM" id="SSF51206">
    <property type="entry name" value="cAMP-binding domain-like"/>
    <property type="match status" value="1"/>
</dbReference>
<reference evidence="14 15" key="1">
    <citation type="journal article" date="2019" name="PLoS ONE">
        <title>Genomic analyses reveal an absence of contemporary introgressive admixture between fin whales and blue whales, despite known hybrids.</title>
        <authorList>
            <person name="Westbury M.V."/>
            <person name="Petersen B."/>
            <person name="Lorenzen E.D."/>
        </authorList>
    </citation>
    <scope>NUCLEOTIDE SEQUENCE [LARGE SCALE GENOMIC DNA]</scope>
    <source>
        <strain evidence="14">FinWhale-01</strain>
    </source>
</reference>
<dbReference type="Proteomes" id="UP000437017">
    <property type="component" value="Unassembled WGS sequence"/>
</dbReference>
<dbReference type="Gene3D" id="2.60.120.10">
    <property type="entry name" value="Jelly Rolls"/>
    <property type="match status" value="1"/>
</dbReference>
<evidence type="ECO:0000256" key="5">
    <source>
        <dbReference type="ARBA" id="ARBA00022692"/>
    </source>
</evidence>
<dbReference type="FunFam" id="1.20.120.350:FF:000050">
    <property type="entry name" value="Solute carrier family 9 member C1"/>
    <property type="match status" value="1"/>
</dbReference>
<dbReference type="InterPro" id="IPR027359">
    <property type="entry name" value="Volt_channel_dom_sf"/>
</dbReference>
<feature type="compositionally biased region" description="Polar residues" evidence="11">
    <location>
        <begin position="921"/>
        <end position="935"/>
    </location>
</feature>
<keyword evidence="15" id="KW-1185">Reference proteome</keyword>
<keyword evidence="4" id="KW-0050">Antiport</keyword>